<evidence type="ECO:0000256" key="1">
    <source>
        <dbReference type="PROSITE-ProRule" id="PRU10141"/>
    </source>
</evidence>
<evidence type="ECO:0000259" key="3">
    <source>
        <dbReference type="PROSITE" id="PS50011"/>
    </source>
</evidence>
<sequence length="291" mass="30328">MAVLPANPSRGTIEAVLALSTVMHAAAQAAQPKPSSSEADARTSGSSAAAAFARLRGGELGGSLAPHTPVPAAAAAAAAPVEVAGAAPRHLLVRHDKARRIVTIEVSETAVMAFYMSGCAFIIGGVAFGCALWQRTRGGAPKQEPCECHWCQGRIKERRSLGKGGFGEASLALRHGKTIVLKKIGCASVNDANQALLEASCLQRLSHPGVVRFEDVFLHRHEALLAEVNNGRLAMIGLFGLLSASKGLIVPGLDGLGLTQYGGEYMAPFSDFDAALPYVAEMPKTLAELLK</sequence>
<keyword evidence="1" id="KW-0547">Nucleotide-binding</keyword>
<dbReference type="Gene3D" id="3.30.200.20">
    <property type="entry name" value="Phosphorylase Kinase, domain 1"/>
    <property type="match status" value="1"/>
</dbReference>
<keyword evidence="5" id="KW-1185">Reference proteome</keyword>
<reference evidence="5" key="1">
    <citation type="journal article" date="2013" name="Nature">
        <title>Pan genome of the phytoplankton Emiliania underpins its global distribution.</title>
        <authorList>
            <person name="Read B.A."/>
            <person name="Kegel J."/>
            <person name="Klute M.J."/>
            <person name="Kuo A."/>
            <person name="Lefebvre S.C."/>
            <person name="Maumus F."/>
            <person name="Mayer C."/>
            <person name="Miller J."/>
            <person name="Monier A."/>
            <person name="Salamov A."/>
            <person name="Young J."/>
            <person name="Aguilar M."/>
            <person name="Claverie J.M."/>
            <person name="Frickenhaus S."/>
            <person name="Gonzalez K."/>
            <person name="Herman E.K."/>
            <person name="Lin Y.C."/>
            <person name="Napier J."/>
            <person name="Ogata H."/>
            <person name="Sarno A.F."/>
            <person name="Shmutz J."/>
            <person name="Schroeder D."/>
            <person name="de Vargas C."/>
            <person name="Verret F."/>
            <person name="von Dassow P."/>
            <person name="Valentin K."/>
            <person name="Van de Peer Y."/>
            <person name="Wheeler G."/>
            <person name="Dacks J.B."/>
            <person name="Delwiche C.F."/>
            <person name="Dyhrman S.T."/>
            <person name="Glockner G."/>
            <person name="John U."/>
            <person name="Richards T."/>
            <person name="Worden A.Z."/>
            <person name="Zhang X."/>
            <person name="Grigoriev I.V."/>
            <person name="Allen A.E."/>
            <person name="Bidle K."/>
            <person name="Borodovsky M."/>
            <person name="Bowler C."/>
            <person name="Brownlee C."/>
            <person name="Cock J.M."/>
            <person name="Elias M."/>
            <person name="Gladyshev V.N."/>
            <person name="Groth M."/>
            <person name="Guda C."/>
            <person name="Hadaegh A."/>
            <person name="Iglesias-Rodriguez M.D."/>
            <person name="Jenkins J."/>
            <person name="Jones B.M."/>
            <person name="Lawson T."/>
            <person name="Leese F."/>
            <person name="Lindquist E."/>
            <person name="Lobanov A."/>
            <person name="Lomsadze A."/>
            <person name="Malik S.B."/>
            <person name="Marsh M.E."/>
            <person name="Mackinder L."/>
            <person name="Mock T."/>
            <person name="Mueller-Roeber B."/>
            <person name="Pagarete A."/>
            <person name="Parker M."/>
            <person name="Probert I."/>
            <person name="Quesneville H."/>
            <person name="Raines C."/>
            <person name="Rensing S.A."/>
            <person name="Riano-Pachon D.M."/>
            <person name="Richier S."/>
            <person name="Rokitta S."/>
            <person name="Shiraiwa Y."/>
            <person name="Soanes D.M."/>
            <person name="van der Giezen M."/>
            <person name="Wahlund T.M."/>
            <person name="Williams B."/>
            <person name="Wilson W."/>
            <person name="Wolfe G."/>
            <person name="Wurch L.L."/>
        </authorList>
    </citation>
    <scope>NUCLEOTIDE SEQUENCE</scope>
</reference>
<organism evidence="4 5">
    <name type="scientific">Emiliania huxleyi (strain CCMP1516)</name>
    <dbReference type="NCBI Taxonomy" id="280463"/>
    <lineage>
        <taxon>Eukaryota</taxon>
        <taxon>Haptista</taxon>
        <taxon>Haptophyta</taxon>
        <taxon>Prymnesiophyceae</taxon>
        <taxon>Isochrysidales</taxon>
        <taxon>Noelaerhabdaceae</taxon>
        <taxon>Emiliania</taxon>
    </lineage>
</organism>
<dbReference type="InterPro" id="IPR011009">
    <property type="entry name" value="Kinase-like_dom_sf"/>
</dbReference>
<dbReference type="InterPro" id="IPR017441">
    <property type="entry name" value="Protein_kinase_ATP_BS"/>
</dbReference>
<dbReference type="HOGENOM" id="CLU_957895_0_0_1"/>
<accession>A0A0D3IHD4</accession>
<reference evidence="4" key="2">
    <citation type="submission" date="2024-10" db="UniProtKB">
        <authorList>
            <consortium name="EnsemblProtists"/>
        </authorList>
    </citation>
    <scope>IDENTIFICATION</scope>
</reference>
<evidence type="ECO:0000256" key="2">
    <source>
        <dbReference type="SAM" id="Phobius"/>
    </source>
</evidence>
<dbReference type="GeneID" id="17256892"/>
<dbReference type="PROSITE" id="PS00107">
    <property type="entry name" value="PROTEIN_KINASE_ATP"/>
    <property type="match status" value="1"/>
</dbReference>
<keyword evidence="2" id="KW-1133">Transmembrane helix</keyword>
<dbReference type="KEGG" id="ehx:EMIHUDRAFT_465207"/>
<keyword evidence="2" id="KW-0812">Transmembrane</keyword>
<dbReference type="GO" id="GO:0009507">
    <property type="term" value="C:chloroplast"/>
    <property type="evidence" value="ECO:0007669"/>
    <property type="project" value="UniProtKB-SubCell"/>
</dbReference>
<dbReference type="GO" id="GO:0005524">
    <property type="term" value="F:ATP binding"/>
    <property type="evidence" value="ECO:0007669"/>
    <property type="project" value="UniProtKB-UniRule"/>
</dbReference>
<dbReference type="AlphaFoldDB" id="A0A0D3IHD4"/>
<evidence type="ECO:0000313" key="5">
    <source>
        <dbReference type="Proteomes" id="UP000013827"/>
    </source>
</evidence>
<proteinExistence type="predicted"/>
<feature type="domain" description="Protein kinase" evidence="3">
    <location>
        <begin position="155"/>
        <end position="291"/>
    </location>
</feature>
<evidence type="ECO:0000313" key="4">
    <source>
        <dbReference type="EnsemblProtists" id="EOD10669"/>
    </source>
</evidence>
<dbReference type="SUPFAM" id="SSF56112">
    <property type="entry name" value="Protein kinase-like (PK-like)"/>
    <property type="match status" value="1"/>
</dbReference>
<dbReference type="RefSeq" id="XP_005763098.1">
    <property type="nucleotide sequence ID" value="XM_005763041.1"/>
</dbReference>
<keyword evidence="1" id="KW-0067">ATP-binding</keyword>
<feature type="transmembrane region" description="Helical" evidence="2">
    <location>
        <begin position="112"/>
        <end position="133"/>
    </location>
</feature>
<name>A0A0D3IHD4_EMIH1</name>
<dbReference type="EnsemblProtists" id="EOD10669">
    <property type="protein sequence ID" value="EOD10669"/>
    <property type="gene ID" value="EMIHUDRAFT_465207"/>
</dbReference>
<dbReference type="GO" id="GO:0004672">
    <property type="term" value="F:protein kinase activity"/>
    <property type="evidence" value="ECO:0007669"/>
    <property type="project" value="InterPro"/>
</dbReference>
<protein>
    <recommendedName>
        <fullName evidence="3">Protein kinase domain-containing protein</fullName>
    </recommendedName>
</protein>
<dbReference type="Proteomes" id="UP000013827">
    <property type="component" value="Unassembled WGS sequence"/>
</dbReference>
<dbReference type="PaxDb" id="2903-EOD10669"/>
<dbReference type="InterPro" id="IPR000719">
    <property type="entry name" value="Prot_kinase_dom"/>
</dbReference>
<feature type="binding site" evidence="1">
    <location>
        <position position="182"/>
    </location>
    <ligand>
        <name>ATP</name>
        <dbReference type="ChEBI" id="CHEBI:30616"/>
    </ligand>
</feature>
<dbReference type="SUPFAM" id="SSF103511">
    <property type="entry name" value="Chlorophyll a-b binding protein"/>
    <property type="match status" value="1"/>
</dbReference>
<keyword evidence="2" id="KW-0472">Membrane</keyword>
<dbReference type="PROSITE" id="PS50011">
    <property type="entry name" value="PROTEIN_KINASE_DOM"/>
    <property type="match status" value="1"/>
</dbReference>